<sequence length="32" mass="3663">MITEKFMTLSMYKPKFNSASVSTTRVLIYTCA</sequence>
<evidence type="ECO:0000313" key="1">
    <source>
        <dbReference type="EMBL" id="JAH42196.1"/>
    </source>
</evidence>
<dbReference type="AlphaFoldDB" id="A0A0E9SLI5"/>
<dbReference type="EMBL" id="GBXM01066381">
    <property type="protein sequence ID" value="JAH42196.1"/>
    <property type="molecule type" value="Transcribed_RNA"/>
</dbReference>
<proteinExistence type="predicted"/>
<accession>A0A0E9SLI5</accession>
<name>A0A0E9SLI5_ANGAN</name>
<protein>
    <submittedName>
        <fullName evidence="1">Uncharacterized protein</fullName>
    </submittedName>
</protein>
<reference evidence="1" key="1">
    <citation type="submission" date="2014-11" db="EMBL/GenBank/DDBJ databases">
        <authorList>
            <person name="Amaro Gonzalez C."/>
        </authorList>
    </citation>
    <scope>NUCLEOTIDE SEQUENCE</scope>
</reference>
<organism evidence="1">
    <name type="scientific">Anguilla anguilla</name>
    <name type="common">European freshwater eel</name>
    <name type="synonym">Muraena anguilla</name>
    <dbReference type="NCBI Taxonomy" id="7936"/>
    <lineage>
        <taxon>Eukaryota</taxon>
        <taxon>Metazoa</taxon>
        <taxon>Chordata</taxon>
        <taxon>Craniata</taxon>
        <taxon>Vertebrata</taxon>
        <taxon>Euteleostomi</taxon>
        <taxon>Actinopterygii</taxon>
        <taxon>Neopterygii</taxon>
        <taxon>Teleostei</taxon>
        <taxon>Anguilliformes</taxon>
        <taxon>Anguillidae</taxon>
        <taxon>Anguilla</taxon>
    </lineage>
</organism>
<reference evidence="1" key="2">
    <citation type="journal article" date="2015" name="Fish Shellfish Immunol.">
        <title>Early steps in the European eel (Anguilla anguilla)-Vibrio vulnificus interaction in the gills: Role of the RtxA13 toxin.</title>
        <authorList>
            <person name="Callol A."/>
            <person name="Pajuelo D."/>
            <person name="Ebbesson L."/>
            <person name="Teles M."/>
            <person name="MacKenzie S."/>
            <person name="Amaro C."/>
        </authorList>
    </citation>
    <scope>NUCLEOTIDE SEQUENCE</scope>
</reference>